<feature type="domain" description="HNH nuclease" evidence="1">
    <location>
        <begin position="522"/>
        <end position="570"/>
    </location>
</feature>
<proteinExistence type="predicted"/>
<accession>A0A5R9J2M9</accession>
<name>A0A5R9J2M9_9PROT</name>
<dbReference type="OrthoDB" id="7348755at2"/>
<dbReference type="Gene3D" id="1.10.30.50">
    <property type="match status" value="1"/>
</dbReference>
<comment type="caution">
    <text evidence="2">The sequence shown here is derived from an EMBL/GenBank/DDBJ whole genome shotgun (WGS) entry which is preliminary data.</text>
</comment>
<dbReference type="Pfam" id="PF13395">
    <property type="entry name" value="HNH_4"/>
    <property type="match status" value="1"/>
</dbReference>
<keyword evidence="3" id="KW-1185">Reference proteome</keyword>
<reference evidence="2 3" key="1">
    <citation type="submission" date="2019-05" db="EMBL/GenBank/DDBJ databases">
        <authorList>
            <person name="Pankratov T."/>
            <person name="Grouzdev D."/>
        </authorList>
    </citation>
    <scope>NUCLEOTIDE SEQUENCE [LARGE SCALE GENOMIC DNA]</scope>
    <source>
        <strain evidence="2 3">KEBCLARHB70R</strain>
    </source>
</reference>
<dbReference type="AlphaFoldDB" id="A0A5R9J2M9"/>
<evidence type="ECO:0000313" key="2">
    <source>
        <dbReference type="EMBL" id="TLU71890.1"/>
    </source>
</evidence>
<keyword evidence="2" id="KW-0489">Methyltransferase</keyword>
<sequence length="648" mass="70691">MRRKVLHSSPAVLSSVPPVGAPSRAGLSSHSYFSSCDLALRRQRKRLYCGLDIEAYHWLPLALEGGLQSYWGIAVSTPPHNWYDSHATYAATLYDQLLPISRQEWLADLLPDRPAVIFDVGAGSGRDARAFAGLGYEVVAIEPSSGLRDHGMATAAPGVRWVADGLPGLAAAARLGLAADLVCVNAVWQHVHPSERPRAFRKMVSLLKSGGLLVMTLRSGPDSGRGDHPVHSTEILALARDHGVQVIRVVRADDPLSRSEVTWTNIVLRLPDDGAGALPLLRHLILSDAKSATYKLGLLRALCRMADGAAGLATDGEDHVTVPLGLVGLYWLRLYMPLIAANLPQAPGNRRGGKGLGFAGPGWDAMFDQDVSQRDLRIGATFVGPQAAAIQAALKDAVDHICRMPATFLTYPGGGRILDCSRSTGRRPAGSFTLGQEALESYGVMRVPRHLWTAMAQLACWIEPALVSEWTRLVRTYATSQGRSTESDVIAAAMAWSDPDRDVAISRSIAVKMMQGGREVRCVWSGKRLGPQNLDVDHCLPWSAWPCGDLWNLMPADRTVNQHSKRDRLPSSQALQDASARIEEWWSEAYLSRQDGLLPGRFLMEAQASLPALSSRADIQLPELFAAVDLQRLRLRQNQGVPEWDSRR</sequence>
<dbReference type="SUPFAM" id="SSF53335">
    <property type="entry name" value="S-adenosyl-L-methionine-dependent methyltransferases"/>
    <property type="match status" value="1"/>
</dbReference>
<dbReference type="EMBL" id="VCDI01000005">
    <property type="protein sequence ID" value="TLU71890.1"/>
    <property type="molecule type" value="Genomic_DNA"/>
</dbReference>
<dbReference type="Gene3D" id="3.40.50.150">
    <property type="entry name" value="Vaccinia Virus protein VP39"/>
    <property type="match status" value="1"/>
</dbReference>
<dbReference type="CDD" id="cd02440">
    <property type="entry name" value="AdoMet_MTases"/>
    <property type="match status" value="1"/>
</dbReference>
<dbReference type="GO" id="GO:0032259">
    <property type="term" value="P:methylation"/>
    <property type="evidence" value="ECO:0007669"/>
    <property type="project" value="UniProtKB-KW"/>
</dbReference>
<evidence type="ECO:0000313" key="3">
    <source>
        <dbReference type="Proteomes" id="UP000305654"/>
    </source>
</evidence>
<dbReference type="Pfam" id="PF13489">
    <property type="entry name" value="Methyltransf_23"/>
    <property type="match status" value="1"/>
</dbReference>
<gene>
    <name evidence="2" type="ORF">FE263_15700</name>
</gene>
<dbReference type="GO" id="GO:0008168">
    <property type="term" value="F:methyltransferase activity"/>
    <property type="evidence" value="ECO:0007669"/>
    <property type="project" value="UniProtKB-KW"/>
</dbReference>
<dbReference type="Proteomes" id="UP000305654">
    <property type="component" value="Unassembled WGS sequence"/>
</dbReference>
<organism evidence="2 3">
    <name type="scientific">Lichenicoccus roseus</name>
    <dbReference type="NCBI Taxonomy" id="2683649"/>
    <lineage>
        <taxon>Bacteria</taxon>
        <taxon>Pseudomonadati</taxon>
        <taxon>Pseudomonadota</taxon>
        <taxon>Alphaproteobacteria</taxon>
        <taxon>Acetobacterales</taxon>
        <taxon>Acetobacteraceae</taxon>
        <taxon>Lichenicoccus</taxon>
    </lineage>
</organism>
<dbReference type="InterPro" id="IPR029063">
    <property type="entry name" value="SAM-dependent_MTases_sf"/>
</dbReference>
<protein>
    <submittedName>
        <fullName evidence="2">Methyltransferase domain-containing protein</fullName>
    </submittedName>
</protein>
<dbReference type="InterPro" id="IPR003615">
    <property type="entry name" value="HNH_nuc"/>
</dbReference>
<keyword evidence="2" id="KW-0808">Transferase</keyword>
<evidence type="ECO:0000259" key="1">
    <source>
        <dbReference type="Pfam" id="PF13395"/>
    </source>
</evidence>